<proteinExistence type="predicted"/>
<sequence>MDISTPRGQRERTTGSLEFSSNASRPTLITSDQDDEGKSLHPAERLLCARCAAVDFDGALSNELEDILIGDMGSIKEWSIDSCSFCKLVASISTNDNGIQYECSLRTVNSSKLPNWIYHLSEHYLPECYLEYITKAFLSNTSLHRSTVLDQFDLSKLALSTIRFSTAG</sequence>
<gene>
    <name evidence="2" type="ORF">L207DRAFT_576077</name>
</gene>
<evidence type="ECO:0000313" key="3">
    <source>
        <dbReference type="Proteomes" id="UP000235786"/>
    </source>
</evidence>
<protein>
    <submittedName>
        <fullName evidence="2">Uncharacterized protein</fullName>
    </submittedName>
</protein>
<name>A0A2J6S947_HYAVF</name>
<dbReference type="EMBL" id="KZ613938">
    <property type="protein sequence ID" value="PMD47287.1"/>
    <property type="molecule type" value="Genomic_DNA"/>
</dbReference>
<evidence type="ECO:0000256" key="1">
    <source>
        <dbReference type="SAM" id="MobiDB-lite"/>
    </source>
</evidence>
<reference evidence="2 3" key="1">
    <citation type="submission" date="2016-04" db="EMBL/GenBank/DDBJ databases">
        <title>A degradative enzymes factory behind the ericoid mycorrhizal symbiosis.</title>
        <authorList>
            <consortium name="DOE Joint Genome Institute"/>
            <person name="Martino E."/>
            <person name="Morin E."/>
            <person name="Grelet G."/>
            <person name="Kuo A."/>
            <person name="Kohler A."/>
            <person name="Daghino S."/>
            <person name="Barry K."/>
            <person name="Choi C."/>
            <person name="Cichocki N."/>
            <person name="Clum A."/>
            <person name="Copeland A."/>
            <person name="Hainaut M."/>
            <person name="Haridas S."/>
            <person name="Labutti K."/>
            <person name="Lindquist E."/>
            <person name="Lipzen A."/>
            <person name="Khouja H.-R."/>
            <person name="Murat C."/>
            <person name="Ohm R."/>
            <person name="Olson A."/>
            <person name="Spatafora J."/>
            <person name="Veneault-Fourrey C."/>
            <person name="Henrissat B."/>
            <person name="Grigoriev I."/>
            <person name="Martin F."/>
            <person name="Perotto S."/>
        </authorList>
    </citation>
    <scope>NUCLEOTIDE SEQUENCE [LARGE SCALE GENOMIC DNA]</scope>
    <source>
        <strain evidence="2 3">F</strain>
    </source>
</reference>
<dbReference type="AlphaFoldDB" id="A0A2J6S947"/>
<feature type="compositionally biased region" description="Polar residues" evidence="1">
    <location>
        <begin position="14"/>
        <end position="31"/>
    </location>
</feature>
<dbReference type="Proteomes" id="UP000235786">
    <property type="component" value="Unassembled WGS sequence"/>
</dbReference>
<keyword evidence="3" id="KW-1185">Reference proteome</keyword>
<feature type="region of interest" description="Disordered" evidence="1">
    <location>
        <begin position="1"/>
        <end position="37"/>
    </location>
</feature>
<evidence type="ECO:0000313" key="2">
    <source>
        <dbReference type="EMBL" id="PMD47287.1"/>
    </source>
</evidence>
<organism evidence="2 3">
    <name type="scientific">Hyaloscypha variabilis (strain UAMH 11265 / GT02V1 / F)</name>
    <name type="common">Meliniomyces variabilis</name>
    <dbReference type="NCBI Taxonomy" id="1149755"/>
    <lineage>
        <taxon>Eukaryota</taxon>
        <taxon>Fungi</taxon>
        <taxon>Dikarya</taxon>
        <taxon>Ascomycota</taxon>
        <taxon>Pezizomycotina</taxon>
        <taxon>Leotiomycetes</taxon>
        <taxon>Helotiales</taxon>
        <taxon>Hyaloscyphaceae</taxon>
        <taxon>Hyaloscypha</taxon>
        <taxon>Hyaloscypha variabilis</taxon>
    </lineage>
</organism>
<accession>A0A2J6S947</accession>